<keyword evidence="1" id="KW-0472">Membrane</keyword>
<keyword evidence="1" id="KW-1133">Transmembrane helix</keyword>
<evidence type="ECO:0000313" key="3">
    <source>
        <dbReference type="Proteomes" id="UP000032721"/>
    </source>
</evidence>
<sequence length="44" mass="4920">MLHISPDNGGVILVLSHRFILFLFLPVFGRREQPSSLIATNAIE</sequence>
<name>A0A068QSC0_9GAMM</name>
<accession>A0A068QSC0</accession>
<evidence type="ECO:0000256" key="1">
    <source>
        <dbReference type="SAM" id="Phobius"/>
    </source>
</evidence>
<dbReference type="HOGENOM" id="CLU_3224052_0_0_6"/>
<evidence type="ECO:0000313" key="2">
    <source>
        <dbReference type="EMBL" id="CDG17546.1"/>
    </source>
</evidence>
<organism evidence="2 3">
    <name type="scientific">Xenorhabdus doucetiae</name>
    <dbReference type="NCBI Taxonomy" id="351671"/>
    <lineage>
        <taxon>Bacteria</taxon>
        <taxon>Pseudomonadati</taxon>
        <taxon>Pseudomonadota</taxon>
        <taxon>Gammaproteobacteria</taxon>
        <taxon>Enterobacterales</taxon>
        <taxon>Morganellaceae</taxon>
        <taxon>Xenorhabdus</taxon>
    </lineage>
</organism>
<protein>
    <submittedName>
        <fullName evidence="2">Uncharacterized protein</fullName>
    </submittedName>
</protein>
<dbReference type="STRING" id="351671.XDD1_1847"/>
<keyword evidence="1" id="KW-0812">Transmembrane</keyword>
<gene>
    <name evidence="2" type="ORF">XDD1_1847</name>
</gene>
<dbReference type="AlphaFoldDB" id="A0A068QSC0"/>
<dbReference type="EMBL" id="FO704550">
    <property type="protein sequence ID" value="CDG17546.1"/>
    <property type="molecule type" value="Genomic_DNA"/>
</dbReference>
<dbReference type="Proteomes" id="UP000032721">
    <property type="component" value="Chromosome"/>
</dbReference>
<dbReference type="KEGG" id="xdo:XDD1_1847"/>
<reference evidence="2 3" key="1">
    <citation type="submission" date="2013-07" db="EMBL/GenBank/DDBJ databases">
        <authorList>
            <person name="Genoscope - CEA"/>
        </authorList>
    </citation>
    <scope>NUCLEOTIDE SEQUENCE [LARGE SCALE GENOMIC DNA]</scope>
    <source>
        <strain evidence="3">FRM16 / DSM 17909</strain>
    </source>
</reference>
<proteinExistence type="predicted"/>
<feature type="transmembrane region" description="Helical" evidence="1">
    <location>
        <begin position="12"/>
        <end position="29"/>
    </location>
</feature>